<dbReference type="SUPFAM" id="SSF55821">
    <property type="entry name" value="YrdC/RibB"/>
    <property type="match status" value="1"/>
</dbReference>
<dbReference type="AlphaFoldDB" id="A0A1E3GXB6"/>
<dbReference type="GO" id="GO:0005829">
    <property type="term" value="C:cytosol"/>
    <property type="evidence" value="ECO:0007669"/>
    <property type="project" value="TreeGrafter"/>
</dbReference>
<protein>
    <recommendedName>
        <fullName evidence="4 7">3,4-dihydroxy-2-butanone 4-phosphate synthase</fullName>
        <shortName evidence="7">DHBP synthase</shortName>
        <ecNumber evidence="3 7">4.1.99.12</ecNumber>
    </recommendedName>
</protein>
<keyword evidence="7" id="KW-0464">Manganese</keyword>
<dbReference type="GO" id="GO:0009231">
    <property type="term" value="P:riboflavin biosynthetic process"/>
    <property type="evidence" value="ECO:0007669"/>
    <property type="project" value="UniProtKB-UniPathway"/>
</dbReference>
<sequence length="186" mass="19720">MKLDKIEAAVAAIARGELVVVVDDTDRENEGDLIMAASRATAETMAFMVRHTSGIICVPMTGERADRLNLPPMVANNLDPMRTAFTVSVDYKVGMTTGISADERTNTVRALANDNAQASDFLRPGHIFPLIGRAGGVLTRSGHTEAGVDLARLAGLEPVGVLARWSTTTARSSACRSSSPLPRNTA</sequence>
<dbReference type="PANTHER" id="PTHR21327">
    <property type="entry name" value="GTP CYCLOHYDROLASE II-RELATED"/>
    <property type="match status" value="1"/>
</dbReference>
<dbReference type="NCBIfam" id="TIGR00506">
    <property type="entry name" value="ribB"/>
    <property type="match status" value="1"/>
</dbReference>
<keyword evidence="7" id="KW-0460">Magnesium</keyword>
<dbReference type="EC" id="4.1.99.12" evidence="3 7"/>
<comment type="caution">
    <text evidence="8">The sequence shown here is derived from an EMBL/GenBank/DDBJ whole genome shotgun (WGS) entry which is preliminary data.</text>
</comment>
<dbReference type="PATRIC" id="fig|1439726.3.peg.4260"/>
<dbReference type="InterPro" id="IPR000422">
    <property type="entry name" value="DHBP_synthase_RibB"/>
</dbReference>
<keyword evidence="5 7" id="KW-0686">Riboflavin biosynthesis</keyword>
<evidence type="ECO:0000313" key="9">
    <source>
        <dbReference type="Proteomes" id="UP000094622"/>
    </source>
</evidence>
<evidence type="ECO:0000256" key="2">
    <source>
        <dbReference type="ARBA" id="ARBA00004904"/>
    </source>
</evidence>
<evidence type="ECO:0000313" key="8">
    <source>
        <dbReference type="EMBL" id="ODN68663.1"/>
    </source>
</evidence>
<dbReference type="UniPathway" id="UPA00275">
    <property type="reaction ID" value="UER00399"/>
</dbReference>
<dbReference type="GO" id="GO:0003935">
    <property type="term" value="F:GTP cyclohydrolase II activity"/>
    <property type="evidence" value="ECO:0007669"/>
    <property type="project" value="TreeGrafter"/>
</dbReference>
<keyword evidence="6 7" id="KW-0479">Metal-binding</keyword>
<keyword evidence="7" id="KW-0456">Lyase</keyword>
<evidence type="ECO:0000256" key="6">
    <source>
        <dbReference type="ARBA" id="ARBA00022723"/>
    </source>
</evidence>
<dbReference type="Pfam" id="PF00926">
    <property type="entry name" value="DHBP_synthase"/>
    <property type="match status" value="1"/>
</dbReference>
<proteinExistence type="inferred from homology"/>
<evidence type="ECO:0000256" key="5">
    <source>
        <dbReference type="ARBA" id="ARBA00022619"/>
    </source>
</evidence>
<dbReference type="GO" id="GO:0046872">
    <property type="term" value="F:metal ion binding"/>
    <property type="evidence" value="ECO:0007669"/>
    <property type="project" value="UniProtKB-KW"/>
</dbReference>
<comment type="subunit">
    <text evidence="7">Homodimer.</text>
</comment>
<dbReference type="PANTHER" id="PTHR21327:SF18">
    <property type="entry name" value="3,4-DIHYDROXY-2-BUTANONE 4-PHOSPHATE SYNTHASE"/>
    <property type="match status" value="1"/>
</dbReference>
<evidence type="ECO:0000256" key="4">
    <source>
        <dbReference type="ARBA" id="ARBA00018836"/>
    </source>
</evidence>
<evidence type="ECO:0000256" key="1">
    <source>
        <dbReference type="ARBA" id="ARBA00002284"/>
    </source>
</evidence>
<evidence type="ECO:0000256" key="3">
    <source>
        <dbReference type="ARBA" id="ARBA00012153"/>
    </source>
</evidence>
<keyword evidence="9" id="KW-1185">Reference proteome</keyword>
<accession>A0A1E3GXB6</accession>
<dbReference type="EMBL" id="MCRJ01000147">
    <property type="protein sequence ID" value="ODN68663.1"/>
    <property type="molecule type" value="Genomic_DNA"/>
</dbReference>
<comment type="pathway">
    <text evidence="2 7">Cofactor biosynthesis; riboflavin biosynthesis; 2-hydroxy-3-oxobutyl phosphate from D-ribulose 5-phosphate: step 1/1.</text>
</comment>
<comment type="catalytic activity">
    <reaction evidence="7">
        <text>D-ribulose 5-phosphate = (2S)-2-hydroxy-3-oxobutyl phosphate + formate + H(+)</text>
        <dbReference type="Rhea" id="RHEA:18457"/>
        <dbReference type="ChEBI" id="CHEBI:15378"/>
        <dbReference type="ChEBI" id="CHEBI:15740"/>
        <dbReference type="ChEBI" id="CHEBI:58121"/>
        <dbReference type="ChEBI" id="CHEBI:58830"/>
        <dbReference type="EC" id="4.1.99.12"/>
    </reaction>
</comment>
<gene>
    <name evidence="8" type="primary">ribBA_2</name>
    <name evidence="8" type="ORF">A6302_04033</name>
</gene>
<dbReference type="GO" id="GO:0008686">
    <property type="term" value="F:3,4-dihydroxy-2-butanone-4-phosphate synthase activity"/>
    <property type="evidence" value="ECO:0007669"/>
    <property type="project" value="UniProtKB-EC"/>
</dbReference>
<comment type="similarity">
    <text evidence="7">Belongs to the DHBP synthase family.</text>
</comment>
<reference evidence="8 9" key="1">
    <citation type="submission" date="2016-07" db="EMBL/GenBank/DDBJ databases">
        <title>Draft Genome Sequence of Methylobrevis pamukkalensis PK2.</title>
        <authorList>
            <person name="Vasilenko O.V."/>
            <person name="Doronina N.V."/>
            <person name="Shmareva M.N."/>
            <person name="Tarlachkov S.V."/>
            <person name="Mustakhimov I."/>
            <person name="Trotsenko Y.A."/>
        </authorList>
    </citation>
    <scope>NUCLEOTIDE SEQUENCE [LARGE SCALE GENOMIC DNA]</scope>
    <source>
        <strain evidence="8 9">PK2</strain>
    </source>
</reference>
<name>A0A1E3GXB6_9HYPH</name>
<organism evidence="8 9">
    <name type="scientific">Methylobrevis pamukkalensis</name>
    <dbReference type="NCBI Taxonomy" id="1439726"/>
    <lineage>
        <taxon>Bacteria</taxon>
        <taxon>Pseudomonadati</taxon>
        <taxon>Pseudomonadota</taxon>
        <taxon>Alphaproteobacteria</taxon>
        <taxon>Hyphomicrobiales</taxon>
        <taxon>Pleomorphomonadaceae</taxon>
        <taxon>Methylobrevis</taxon>
    </lineage>
</organism>
<dbReference type="InterPro" id="IPR017945">
    <property type="entry name" value="DHBP_synth_RibB-like_a/b_dom"/>
</dbReference>
<comment type="cofactor">
    <cofactor evidence="7">
        <name>Mg(2+)</name>
        <dbReference type="ChEBI" id="CHEBI:18420"/>
    </cofactor>
    <cofactor evidence="7">
        <name>Mn(2+)</name>
        <dbReference type="ChEBI" id="CHEBI:29035"/>
    </cofactor>
    <text evidence="7">Binds 2 divalent metal cations per subunit. Magnesium or manganese.</text>
</comment>
<evidence type="ECO:0000256" key="7">
    <source>
        <dbReference type="RuleBase" id="RU003843"/>
    </source>
</evidence>
<dbReference type="Gene3D" id="3.90.870.10">
    <property type="entry name" value="DHBP synthase"/>
    <property type="match status" value="1"/>
</dbReference>
<dbReference type="Proteomes" id="UP000094622">
    <property type="component" value="Unassembled WGS sequence"/>
</dbReference>
<comment type="function">
    <text evidence="1 7">Catalyzes the conversion of D-ribulose 5-phosphate to formate and 3,4-dihydroxy-2-butanone 4-phosphate.</text>
</comment>